<dbReference type="NCBIfam" id="TIGR03775">
    <property type="entry name" value="RPE3"/>
    <property type="match status" value="1"/>
</dbReference>
<proteinExistence type="predicted"/>
<dbReference type="Proteomes" id="UP000595296">
    <property type="component" value="Chromosome"/>
</dbReference>
<feature type="compositionally biased region" description="Basic and acidic residues" evidence="1">
    <location>
        <begin position="8"/>
        <end position="30"/>
    </location>
</feature>
<sequence>MLGAAKNEVQHVSESSRQDEFKGEPAERTKVREHRRILQNSLVLSFMECAVQYITKSKFITGKNNASRNRKLCKKN</sequence>
<dbReference type="EMBL" id="CP060138">
    <property type="protein sequence ID" value="QQV74830.1"/>
    <property type="molecule type" value="Genomic_DNA"/>
</dbReference>
<feature type="region of interest" description="Disordered" evidence="1">
    <location>
        <begin position="1"/>
        <end position="34"/>
    </location>
</feature>
<dbReference type="RefSeq" id="WP_246438015.1">
    <property type="nucleotide sequence ID" value="NZ_CP060138.2"/>
</dbReference>
<name>A0A9E6SQA1_9RICK</name>
<evidence type="ECO:0000256" key="1">
    <source>
        <dbReference type="SAM" id="MobiDB-lite"/>
    </source>
</evidence>
<protein>
    <submittedName>
        <fullName evidence="2">Uncharacterized protein</fullName>
    </submittedName>
</protein>
<organism evidence="2 3">
    <name type="scientific">Rickettsia tillamookensis</name>
    <dbReference type="NCBI Taxonomy" id="2761623"/>
    <lineage>
        <taxon>Bacteria</taxon>
        <taxon>Pseudomonadati</taxon>
        <taxon>Pseudomonadota</taxon>
        <taxon>Alphaproteobacteria</taxon>
        <taxon>Rickettsiales</taxon>
        <taxon>Rickettsiaceae</taxon>
        <taxon>Rickettsieae</taxon>
        <taxon>Rickettsia</taxon>
        <taxon>spotted fever group</taxon>
    </lineage>
</organism>
<gene>
    <name evidence="2" type="ORF">H6P87_00371</name>
</gene>
<evidence type="ECO:0000313" key="3">
    <source>
        <dbReference type="Proteomes" id="UP000595296"/>
    </source>
</evidence>
<keyword evidence="3" id="KW-1185">Reference proteome</keyword>
<evidence type="ECO:0000313" key="2">
    <source>
        <dbReference type="EMBL" id="QQV74830.1"/>
    </source>
</evidence>
<accession>A0A9E6SQA1</accession>
<dbReference type="InterPro" id="IPR022437">
    <property type="entry name" value="RPE3"/>
</dbReference>
<reference evidence="2 3" key="1">
    <citation type="journal article" date="2021" name="Int. J. Syst. Evol. Microbiol.">
        <title>Characterization of a novel transitional group Rickettsia species (Rickettsia tillamookensis sp. nov.) from the western black-legged tick, Ixodes pacificus.</title>
        <authorList>
            <person name="Gauthier D.T."/>
            <person name="Karpathy S.E."/>
            <person name="Grizzard S.L."/>
            <person name="Batra D."/>
            <person name="Rowe L.A."/>
            <person name="Paddock C.D."/>
        </authorList>
    </citation>
    <scope>NUCLEOTIDE SEQUENCE [LARGE SCALE GENOMIC DNA]</scope>
    <source>
        <strain evidence="2 3">Tillamook 23</strain>
    </source>
</reference>